<dbReference type="InterPro" id="IPR052050">
    <property type="entry name" value="SecEffector_AnkRepeat"/>
</dbReference>
<name>A0A8J4V1A7_9MYCE</name>
<dbReference type="OrthoDB" id="23058at2759"/>
<dbReference type="AlphaFoldDB" id="A0A8J4V1A7"/>
<keyword evidence="2" id="KW-1185">Reference proteome</keyword>
<dbReference type="EMBL" id="AJWJ01000105">
    <property type="protein sequence ID" value="KAF2075313.1"/>
    <property type="molecule type" value="Genomic_DNA"/>
</dbReference>
<organism evidence="1 2">
    <name type="scientific">Polysphondylium violaceum</name>
    <dbReference type="NCBI Taxonomy" id="133409"/>
    <lineage>
        <taxon>Eukaryota</taxon>
        <taxon>Amoebozoa</taxon>
        <taxon>Evosea</taxon>
        <taxon>Eumycetozoa</taxon>
        <taxon>Dictyostelia</taxon>
        <taxon>Dictyosteliales</taxon>
        <taxon>Dictyosteliaceae</taxon>
        <taxon>Polysphondylium</taxon>
    </lineage>
</organism>
<reference evidence="1" key="1">
    <citation type="submission" date="2020-01" db="EMBL/GenBank/DDBJ databases">
        <title>Development of genomics and gene disruption for Polysphondylium violaceum indicates a role for the polyketide synthase stlB in stalk morphogenesis.</title>
        <authorList>
            <person name="Narita B."/>
            <person name="Kawabe Y."/>
            <person name="Kin K."/>
            <person name="Saito T."/>
            <person name="Gibbs R."/>
            <person name="Kuspa A."/>
            <person name="Muzny D."/>
            <person name="Queller D."/>
            <person name="Richards S."/>
            <person name="Strassman J."/>
            <person name="Sucgang R."/>
            <person name="Worley K."/>
            <person name="Schaap P."/>
        </authorList>
    </citation>
    <scope>NUCLEOTIDE SEQUENCE</scope>
    <source>
        <strain evidence="1">QSvi11</strain>
    </source>
</reference>
<accession>A0A8J4V1A7</accession>
<dbReference type="InterPro" id="IPR036770">
    <property type="entry name" value="Ankyrin_rpt-contain_sf"/>
</dbReference>
<dbReference type="Proteomes" id="UP000695562">
    <property type="component" value="Unassembled WGS sequence"/>
</dbReference>
<proteinExistence type="predicted"/>
<comment type="caution">
    <text evidence="1">The sequence shown here is derived from an EMBL/GenBank/DDBJ whole genome shotgun (WGS) entry which is preliminary data.</text>
</comment>
<evidence type="ECO:0000313" key="1">
    <source>
        <dbReference type="EMBL" id="KAF2075313.1"/>
    </source>
</evidence>
<evidence type="ECO:0008006" key="3">
    <source>
        <dbReference type="Google" id="ProtNLM"/>
    </source>
</evidence>
<dbReference type="Gene3D" id="1.25.40.20">
    <property type="entry name" value="Ankyrin repeat-containing domain"/>
    <property type="match status" value="2"/>
</dbReference>
<dbReference type="SUPFAM" id="SSF48403">
    <property type="entry name" value="Ankyrin repeat"/>
    <property type="match status" value="2"/>
</dbReference>
<protein>
    <recommendedName>
        <fullName evidence="3">Ankyrin repeat-containing protein</fullName>
    </recommendedName>
</protein>
<dbReference type="InterPro" id="IPR002110">
    <property type="entry name" value="Ankyrin_rpt"/>
</dbReference>
<evidence type="ECO:0000313" key="2">
    <source>
        <dbReference type="Proteomes" id="UP000695562"/>
    </source>
</evidence>
<dbReference type="PANTHER" id="PTHR46586">
    <property type="entry name" value="ANKYRIN REPEAT-CONTAINING PROTEIN"/>
    <property type="match status" value="1"/>
</dbReference>
<dbReference type="PANTHER" id="PTHR46586:SF3">
    <property type="entry name" value="ANKYRIN REPEAT-CONTAINING PROTEIN"/>
    <property type="match status" value="1"/>
</dbReference>
<gene>
    <name evidence="1" type="ORF">CYY_003390</name>
</gene>
<dbReference type="SMART" id="SM00248">
    <property type="entry name" value="ANK"/>
    <property type="match status" value="3"/>
</dbReference>
<sequence>MKENKSDLYFFTLFKSWDIRDNIFRFLNQRQIVRHRGSRLVLVGRKYNQIHSIEWMISHHHLGLLKEKIGRDVGRKKKSLELNENARKLLASIKDIDLFSMVFEQYRSYFPLLYPRIATHACLYNNIGVLKYLVQRGYRPDTEAIEFACKWNNIEMLEYLLDMGIGVDDGLPVAAFSNAIQVDSIEMVKMLFGHLPSIETISHHDRHLLKRMAASKGNVEIFRFLQDIYPATLLQVCLDASVANHDMFKYIFQSSEFDDCSKIDVWRLEQLAIKSVEINSLANIEILNQRHLITRHVYRDCIMTSLKKGYTQIYTYLTTQHPDITLDLSSCFVSEFTQAFVDLEGLVHYHEVMGIAVSKKCLVEVVSCHNLDMFKYLWSKVGEFSISPATVLLNNSNITHIVFEIIKECTKCKNIQVLRFLCSLGIEIHSVSVPIYNCDDDDIELLEVVFDIFGQLLSGPKLIDLLNSAAQTSSVYAFGFLLEHTLKSQWHHKDFKHCFVIACRNLCFPIVKKLFSHGITACGAAMEAAVGTGSLEMIQLLQDRGTTLSHEAVNMACSNGFVYILEHFKSVYPDMSKWVSRTTIICCIRSNQLESLEFILANWYPNPQEINLSGSLLKETLGDCQNIDIVKYVYKQIPRTDQYLTALRHALRSGNLEVTQFFIDKTEFVSQLGIYNIMTHRNAHILEYFKHKFTLPNLAGSFVQNQGFLFQIQDQIVLSKTKLVQQDIDYDSIQFSKFLSNYYLNFPNPENIDKATCLKDAFF</sequence>